<protein>
    <submittedName>
        <fullName evidence="1">Phage coat protein</fullName>
    </submittedName>
</protein>
<feature type="non-terminal residue" evidence="1">
    <location>
        <position position="1"/>
    </location>
</feature>
<dbReference type="InterPro" id="IPR046227">
    <property type="entry name" value="DUF6260"/>
</dbReference>
<proteinExistence type="predicted"/>
<organism evidence="1 2">
    <name type="scientific">Cronobacter malonaticus</name>
    <dbReference type="NCBI Taxonomy" id="413503"/>
    <lineage>
        <taxon>Bacteria</taxon>
        <taxon>Pseudomonadati</taxon>
        <taxon>Pseudomonadota</taxon>
        <taxon>Gammaproteobacteria</taxon>
        <taxon>Enterobacterales</taxon>
        <taxon>Enterobacteriaceae</taxon>
        <taxon>Cronobacter</taxon>
    </lineage>
</organism>
<gene>
    <name evidence="1" type="ORF">C3E80_22025</name>
</gene>
<dbReference type="Pfam" id="PF19774">
    <property type="entry name" value="DUF6260"/>
    <property type="match status" value="1"/>
</dbReference>
<feature type="non-terminal residue" evidence="1">
    <location>
        <position position="106"/>
    </location>
</feature>
<sequence length="106" mass="12077">AKPLFGDVRAKPPGNYEVFDGLTWKALRADTRVAQVTLNVNMATSTDPKAMRAEAIRLRDVLKLHNNQYGQQTWYVSSEIISNREQYYSDNFQSRTVLQELPTLTG</sequence>
<reference evidence="1 2" key="1">
    <citation type="journal article" date="2018" name="Front. Microbiol.">
        <title>An Investigation of an Acute Gastroenteritis Outbreak: Cronobacter sakazakii, a Potential Cause of Food-Borne Illness.</title>
        <authorList>
            <person name="Yong W."/>
            <person name="Guo B."/>
            <person name="Shi X."/>
            <person name="Cheng T."/>
            <person name="Chen M."/>
            <person name="Jiang X."/>
            <person name="Ye Y."/>
            <person name="Wang J."/>
            <person name="Xie G."/>
            <person name="Ding J."/>
        </authorList>
    </citation>
    <scope>NUCLEOTIDE SEQUENCE [LARGE SCALE GENOMIC DNA]</scope>
    <source>
        <strain evidence="1 2">S1</strain>
    </source>
</reference>
<dbReference type="AlphaFoldDB" id="A0A423XPR1"/>
<dbReference type="EMBL" id="PQJL01000214">
    <property type="protein sequence ID" value="ROW50403.1"/>
    <property type="molecule type" value="Genomic_DNA"/>
</dbReference>
<name>A0A423XPR1_9ENTR</name>
<dbReference type="RefSeq" id="WP_221180864.1">
    <property type="nucleotide sequence ID" value="NZ_PQJL01000214.1"/>
</dbReference>
<accession>A0A423XPR1</accession>
<evidence type="ECO:0000313" key="2">
    <source>
        <dbReference type="Proteomes" id="UP000285793"/>
    </source>
</evidence>
<comment type="caution">
    <text evidence="1">The sequence shown here is derived from an EMBL/GenBank/DDBJ whole genome shotgun (WGS) entry which is preliminary data.</text>
</comment>
<dbReference type="Proteomes" id="UP000285793">
    <property type="component" value="Unassembled WGS sequence"/>
</dbReference>
<keyword evidence="1" id="KW-0167">Capsid protein</keyword>
<evidence type="ECO:0000313" key="1">
    <source>
        <dbReference type="EMBL" id="ROW50403.1"/>
    </source>
</evidence>
<keyword evidence="1" id="KW-0946">Virion</keyword>